<sequence length="88" mass="9912">MSDDHAPSSLLEELAILFADSPSPKAILDFRPSQPLVDRANELLQLSRTNHLDDETKGELNQFEFAEILMRLVKARIRKNQNKAGAPQ</sequence>
<keyword evidence="2" id="KW-1185">Reference proteome</keyword>
<name>A0A5C6ACK9_9BACT</name>
<evidence type="ECO:0000313" key="2">
    <source>
        <dbReference type="Proteomes" id="UP000316213"/>
    </source>
</evidence>
<organism evidence="1 2">
    <name type="scientific">Neorhodopirellula pilleata</name>
    <dbReference type="NCBI Taxonomy" id="2714738"/>
    <lineage>
        <taxon>Bacteria</taxon>
        <taxon>Pseudomonadati</taxon>
        <taxon>Planctomycetota</taxon>
        <taxon>Planctomycetia</taxon>
        <taxon>Pirellulales</taxon>
        <taxon>Pirellulaceae</taxon>
        <taxon>Neorhodopirellula</taxon>
    </lineage>
</organism>
<dbReference type="OrthoDB" id="288136at2"/>
<accession>A0A5C6ACK9</accession>
<dbReference type="AlphaFoldDB" id="A0A5C6ACK9"/>
<dbReference type="Proteomes" id="UP000316213">
    <property type="component" value="Unassembled WGS sequence"/>
</dbReference>
<evidence type="ECO:0000313" key="1">
    <source>
        <dbReference type="EMBL" id="TWT97160.1"/>
    </source>
</evidence>
<reference evidence="1 2" key="1">
    <citation type="submission" date="2019-02" db="EMBL/GenBank/DDBJ databases">
        <title>Deep-cultivation of Planctomycetes and their phenomic and genomic characterization uncovers novel biology.</title>
        <authorList>
            <person name="Wiegand S."/>
            <person name="Jogler M."/>
            <person name="Boedeker C."/>
            <person name="Pinto D."/>
            <person name="Vollmers J."/>
            <person name="Rivas-Marin E."/>
            <person name="Kohn T."/>
            <person name="Peeters S.H."/>
            <person name="Heuer A."/>
            <person name="Rast P."/>
            <person name="Oberbeckmann S."/>
            <person name="Bunk B."/>
            <person name="Jeske O."/>
            <person name="Meyerdierks A."/>
            <person name="Storesund J.E."/>
            <person name="Kallscheuer N."/>
            <person name="Luecker S."/>
            <person name="Lage O.M."/>
            <person name="Pohl T."/>
            <person name="Merkel B.J."/>
            <person name="Hornburger P."/>
            <person name="Mueller R.-W."/>
            <person name="Bruemmer F."/>
            <person name="Labrenz M."/>
            <person name="Spormann A.M."/>
            <person name="Op Den Camp H."/>
            <person name="Overmann J."/>
            <person name="Amann R."/>
            <person name="Jetten M.S.M."/>
            <person name="Mascher T."/>
            <person name="Medema M.H."/>
            <person name="Devos D.P."/>
            <person name="Kaster A.-K."/>
            <person name="Ovreas L."/>
            <person name="Rohde M."/>
            <person name="Galperin M.Y."/>
            <person name="Jogler C."/>
        </authorList>
    </citation>
    <scope>NUCLEOTIDE SEQUENCE [LARGE SCALE GENOMIC DNA]</scope>
    <source>
        <strain evidence="1 2">Pla100</strain>
    </source>
</reference>
<dbReference type="RefSeq" id="WP_146577809.1">
    <property type="nucleotide sequence ID" value="NZ_SJPM01000004.1"/>
</dbReference>
<dbReference type="EMBL" id="SJPM01000004">
    <property type="protein sequence ID" value="TWT97160.1"/>
    <property type="molecule type" value="Genomic_DNA"/>
</dbReference>
<proteinExistence type="predicted"/>
<gene>
    <name evidence="1" type="ORF">Pla100_23090</name>
</gene>
<comment type="caution">
    <text evidence="1">The sequence shown here is derived from an EMBL/GenBank/DDBJ whole genome shotgun (WGS) entry which is preliminary data.</text>
</comment>
<protein>
    <submittedName>
        <fullName evidence="1">Uncharacterized protein</fullName>
    </submittedName>
</protein>